<accession>A0A0E9VR54</accession>
<dbReference type="EMBL" id="GBXM01028742">
    <property type="protein sequence ID" value="JAH79835.1"/>
    <property type="molecule type" value="Transcribed_RNA"/>
</dbReference>
<dbReference type="AlphaFoldDB" id="A0A0E9VR54"/>
<sequence length="31" mass="3591">MDLLLKRTTHGQKRLQKNIHSSTQNRASSQL</sequence>
<reference evidence="2" key="1">
    <citation type="submission" date="2014-11" db="EMBL/GenBank/DDBJ databases">
        <authorList>
            <person name="Amaro Gonzalez C."/>
        </authorList>
    </citation>
    <scope>NUCLEOTIDE SEQUENCE</scope>
</reference>
<proteinExistence type="predicted"/>
<evidence type="ECO:0000256" key="1">
    <source>
        <dbReference type="SAM" id="MobiDB-lite"/>
    </source>
</evidence>
<name>A0A0E9VR54_ANGAN</name>
<reference evidence="2" key="2">
    <citation type="journal article" date="2015" name="Fish Shellfish Immunol.">
        <title>Early steps in the European eel (Anguilla anguilla)-Vibrio vulnificus interaction in the gills: Role of the RtxA13 toxin.</title>
        <authorList>
            <person name="Callol A."/>
            <person name="Pajuelo D."/>
            <person name="Ebbesson L."/>
            <person name="Teles M."/>
            <person name="MacKenzie S."/>
            <person name="Amaro C."/>
        </authorList>
    </citation>
    <scope>NUCLEOTIDE SEQUENCE</scope>
</reference>
<evidence type="ECO:0000313" key="2">
    <source>
        <dbReference type="EMBL" id="JAH79835.1"/>
    </source>
</evidence>
<feature type="region of interest" description="Disordered" evidence="1">
    <location>
        <begin position="1"/>
        <end position="31"/>
    </location>
</feature>
<organism evidence="2">
    <name type="scientific">Anguilla anguilla</name>
    <name type="common">European freshwater eel</name>
    <name type="synonym">Muraena anguilla</name>
    <dbReference type="NCBI Taxonomy" id="7936"/>
    <lineage>
        <taxon>Eukaryota</taxon>
        <taxon>Metazoa</taxon>
        <taxon>Chordata</taxon>
        <taxon>Craniata</taxon>
        <taxon>Vertebrata</taxon>
        <taxon>Euteleostomi</taxon>
        <taxon>Actinopterygii</taxon>
        <taxon>Neopterygii</taxon>
        <taxon>Teleostei</taxon>
        <taxon>Anguilliformes</taxon>
        <taxon>Anguillidae</taxon>
        <taxon>Anguilla</taxon>
    </lineage>
</organism>
<feature type="compositionally biased region" description="Basic residues" evidence="1">
    <location>
        <begin position="7"/>
        <end position="17"/>
    </location>
</feature>
<feature type="compositionally biased region" description="Polar residues" evidence="1">
    <location>
        <begin position="18"/>
        <end position="31"/>
    </location>
</feature>
<protein>
    <submittedName>
        <fullName evidence="2">Uncharacterized protein</fullName>
    </submittedName>
</protein>